<evidence type="ECO:0000313" key="7">
    <source>
        <dbReference type="Proteomes" id="UP000694846"/>
    </source>
</evidence>
<evidence type="ECO:0000259" key="6">
    <source>
        <dbReference type="PROSITE" id="PS50950"/>
    </source>
</evidence>
<dbReference type="GeneID" id="112694414"/>
<dbReference type="PROSITE" id="PS50950">
    <property type="entry name" value="ZF_THAP"/>
    <property type="match status" value="1"/>
</dbReference>
<organism evidence="7 8">
    <name type="scientific">Sipha flava</name>
    <name type="common">yellow sugarcane aphid</name>
    <dbReference type="NCBI Taxonomy" id="143950"/>
    <lineage>
        <taxon>Eukaryota</taxon>
        <taxon>Metazoa</taxon>
        <taxon>Ecdysozoa</taxon>
        <taxon>Arthropoda</taxon>
        <taxon>Hexapoda</taxon>
        <taxon>Insecta</taxon>
        <taxon>Pterygota</taxon>
        <taxon>Neoptera</taxon>
        <taxon>Paraneoptera</taxon>
        <taxon>Hemiptera</taxon>
        <taxon>Sternorrhyncha</taxon>
        <taxon>Aphidomorpha</taxon>
        <taxon>Aphidoidea</taxon>
        <taxon>Aphididae</taxon>
        <taxon>Sipha</taxon>
    </lineage>
</organism>
<gene>
    <name evidence="8" type="primary">LOC112694414</name>
</gene>
<evidence type="ECO:0000256" key="3">
    <source>
        <dbReference type="ARBA" id="ARBA00022833"/>
    </source>
</evidence>
<keyword evidence="7" id="KW-1185">Reference proteome</keyword>
<keyword evidence="1" id="KW-0479">Metal-binding</keyword>
<dbReference type="InterPro" id="IPR006612">
    <property type="entry name" value="THAP_Znf"/>
</dbReference>
<evidence type="ECO:0000256" key="1">
    <source>
        <dbReference type="ARBA" id="ARBA00022723"/>
    </source>
</evidence>
<accession>A0A8B8GQW2</accession>
<dbReference type="AlphaFoldDB" id="A0A8B8GQW2"/>
<evidence type="ECO:0000256" key="5">
    <source>
        <dbReference type="PROSITE-ProRule" id="PRU00309"/>
    </source>
</evidence>
<name>A0A8B8GQW2_9HEMI</name>
<keyword evidence="3" id="KW-0862">Zinc</keyword>
<dbReference type="OrthoDB" id="6623696at2759"/>
<evidence type="ECO:0000256" key="2">
    <source>
        <dbReference type="ARBA" id="ARBA00022771"/>
    </source>
</evidence>
<keyword evidence="2 5" id="KW-0863">Zinc-finger</keyword>
<dbReference type="GO" id="GO:0008270">
    <property type="term" value="F:zinc ion binding"/>
    <property type="evidence" value="ECO:0007669"/>
    <property type="project" value="UniProtKB-KW"/>
</dbReference>
<evidence type="ECO:0000256" key="4">
    <source>
        <dbReference type="ARBA" id="ARBA00023125"/>
    </source>
</evidence>
<feature type="domain" description="THAP-type" evidence="6">
    <location>
        <begin position="1"/>
        <end position="93"/>
    </location>
</feature>
<reference evidence="8" key="1">
    <citation type="submission" date="2025-08" db="UniProtKB">
        <authorList>
            <consortium name="RefSeq"/>
        </authorList>
    </citation>
    <scope>IDENTIFICATION</scope>
    <source>
        <tissue evidence="8">Whole body</tissue>
    </source>
</reference>
<evidence type="ECO:0000313" key="8">
    <source>
        <dbReference type="RefSeq" id="XP_025425649.1"/>
    </source>
</evidence>
<dbReference type="Proteomes" id="UP000694846">
    <property type="component" value="Unplaced"/>
</dbReference>
<sequence length="119" mass="13480">MTSSTGGIKCTLNKCHSVYNKNAVGNQKSFFNFPKDLIKCSLWIKKCFPVSLPTTDTSDIAKRYKLYSLNFENNMFSNLQKNRLYPHAVPNLFENTIFEQNLNTASSPTTMVVELSSIV</sequence>
<dbReference type="GO" id="GO:0003677">
    <property type="term" value="F:DNA binding"/>
    <property type="evidence" value="ECO:0007669"/>
    <property type="project" value="UniProtKB-UniRule"/>
</dbReference>
<dbReference type="SUPFAM" id="SSF57716">
    <property type="entry name" value="Glucocorticoid receptor-like (DNA-binding domain)"/>
    <property type="match status" value="1"/>
</dbReference>
<proteinExistence type="predicted"/>
<keyword evidence="4 5" id="KW-0238">DNA-binding</keyword>
<dbReference type="RefSeq" id="XP_025425649.1">
    <property type="nucleotide sequence ID" value="XM_025569864.1"/>
</dbReference>
<dbReference type="Pfam" id="PF05485">
    <property type="entry name" value="THAP"/>
    <property type="match status" value="1"/>
</dbReference>
<protein>
    <submittedName>
        <fullName evidence="8">52 kDa repressor of the inhibitor of the protein kinase-like</fullName>
    </submittedName>
</protein>